<reference evidence="3 6" key="1">
    <citation type="submission" date="2021-06" db="EMBL/GenBank/DDBJ databases">
        <title>Collection of gut derived symbiotic bacterial strains cultured from healthy donors.</title>
        <authorList>
            <person name="Lin H."/>
            <person name="Littmann E."/>
            <person name="Pamer E.G."/>
        </authorList>
    </citation>
    <scope>NUCLEOTIDE SEQUENCE</scope>
    <source>
        <strain evidence="4 6">MSK.21.70</strain>
        <strain evidence="3">MSK.21.82</strain>
    </source>
</reference>
<dbReference type="PANTHER" id="PTHR37299:SF1">
    <property type="entry name" value="STAGE 0 SPORULATION PROTEIN A HOMOLOG"/>
    <property type="match status" value="1"/>
</dbReference>
<dbReference type="PANTHER" id="PTHR37299">
    <property type="entry name" value="TRANSCRIPTIONAL REGULATOR-RELATED"/>
    <property type="match status" value="1"/>
</dbReference>
<feature type="modified residue" description="4-aspartylphosphate" evidence="1">
    <location>
        <position position="56"/>
    </location>
</feature>
<dbReference type="GO" id="GO:0003677">
    <property type="term" value="F:DNA binding"/>
    <property type="evidence" value="ECO:0007669"/>
    <property type="project" value="UniProtKB-KW"/>
</dbReference>
<sequence>MMNILIYDDNLKDIEHLLFCLNGLFQKINLDYQTHICKSKTEVIQNISKADLLFLDMEIHNEKGIDLGLELNTINHNCRIVITTSYSKYAIDGYKIHADRYFIKPINQLEFNLEMRAVIKKYIKKSVGFYDDKISPYKIFVKDILYIEFTDRKSIVHALDGKTTVTNCTLKYWYEKLKEYGFGYPYKAYLVNFEYISAFKKNEIILVNNDVIPLSRHYKKEFDQKYNDFLQDML</sequence>
<dbReference type="Proteomes" id="UP001197492">
    <property type="component" value="Unassembled WGS sequence"/>
</dbReference>
<dbReference type="SMART" id="SM00850">
    <property type="entry name" value="LytTR"/>
    <property type="match status" value="1"/>
</dbReference>
<organism evidence="3 5">
    <name type="scientific">Catenibacterium mitsuokai</name>
    <dbReference type="NCBI Taxonomy" id="100886"/>
    <lineage>
        <taxon>Bacteria</taxon>
        <taxon>Bacillati</taxon>
        <taxon>Bacillota</taxon>
        <taxon>Erysipelotrichia</taxon>
        <taxon>Erysipelotrichales</taxon>
        <taxon>Coprobacillaceae</taxon>
        <taxon>Catenibacterium</taxon>
    </lineage>
</organism>
<dbReference type="EMBL" id="JAHOEL010000139">
    <property type="protein sequence ID" value="MBV3393809.1"/>
    <property type="molecule type" value="Genomic_DNA"/>
</dbReference>
<dbReference type="InterPro" id="IPR007492">
    <property type="entry name" value="LytTR_DNA-bd_dom"/>
</dbReference>
<dbReference type="InterPro" id="IPR001789">
    <property type="entry name" value="Sig_transdc_resp-reg_receiver"/>
</dbReference>
<evidence type="ECO:0000259" key="2">
    <source>
        <dbReference type="PROSITE" id="PS50110"/>
    </source>
</evidence>
<keyword evidence="3" id="KW-0238">DNA-binding</keyword>
<dbReference type="EMBL" id="JAHOEF010000136">
    <property type="protein sequence ID" value="MBV3383771.1"/>
    <property type="molecule type" value="Genomic_DNA"/>
</dbReference>
<evidence type="ECO:0000313" key="3">
    <source>
        <dbReference type="EMBL" id="MBV3383771.1"/>
    </source>
</evidence>
<proteinExistence type="predicted"/>
<dbReference type="InterPro" id="IPR046947">
    <property type="entry name" value="LytR-like"/>
</dbReference>
<dbReference type="AlphaFoldDB" id="A0AAW4N117"/>
<dbReference type="Pfam" id="PF00072">
    <property type="entry name" value="Response_reg"/>
    <property type="match status" value="1"/>
</dbReference>
<evidence type="ECO:0000313" key="5">
    <source>
        <dbReference type="Proteomes" id="UP001196408"/>
    </source>
</evidence>
<evidence type="ECO:0000313" key="4">
    <source>
        <dbReference type="EMBL" id="MBV3393809.1"/>
    </source>
</evidence>
<keyword evidence="6" id="KW-1185">Reference proteome</keyword>
<dbReference type="GO" id="GO:0000156">
    <property type="term" value="F:phosphorelay response regulator activity"/>
    <property type="evidence" value="ECO:0007669"/>
    <property type="project" value="InterPro"/>
</dbReference>
<dbReference type="RefSeq" id="WP_217748395.1">
    <property type="nucleotide sequence ID" value="NZ_JAHOEB010000137.1"/>
</dbReference>
<comment type="caution">
    <text evidence="3">The sequence shown here is derived from an EMBL/GenBank/DDBJ whole genome shotgun (WGS) entry which is preliminary data.</text>
</comment>
<evidence type="ECO:0000256" key="1">
    <source>
        <dbReference type="PROSITE-ProRule" id="PRU00169"/>
    </source>
</evidence>
<accession>A0AAW4N117</accession>
<protein>
    <submittedName>
        <fullName evidence="3">LytTR family DNA-binding domain-containing protein</fullName>
    </submittedName>
</protein>
<dbReference type="Proteomes" id="UP001196408">
    <property type="component" value="Unassembled WGS sequence"/>
</dbReference>
<gene>
    <name evidence="3" type="ORF">KSV97_11250</name>
    <name evidence="4" type="ORF">KSW06_11285</name>
</gene>
<dbReference type="Pfam" id="PF04397">
    <property type="entry name" value="LytTR"/>
    <property type="match status" value="1"/>
</dbReference>
<keyword evidence="1" id="KW-0597">Phosphoprotein</keyword>
<name>A0AAW4N117_9FIRM</name>
<dbReference type="PROSITE" id="PS50110">
    <property type="entry name" value="RESPONSE_REGULATORY"/>
    <property type="match status" value="1"/>
</dbReference>
<feature type="domain" description="Response regulatory" evidence="2">
    <location>
        <begin position="3"/>
        <end position="119"/>
    </location>
</feature>
<evidence type="ECO:0000313" key="6">
    <source>
        <dbReference type="Proteomes" id="UP001197492"/>
    </source>
</evidence>